<evidence type="ECO:0000256" key="1">
    <source>
        <dbReference type="SAM" id="SignalP"/>
    </source>
</evidence>
<comment type="caution">
    <text evidence="2">The sequence shown here is derived from an EMBL/GenBank/DDBJ whole genome shotgun (WGS) entry which is preliminary data.</text>
</comment>
<protein>
    <recommendedName>
        <fullName evidence="4">Secreted protein</fullName>
    </recommendedName>
</protein>
<name>A0A9D3NKI4_9TELE</name>
<organism evidence="2 3">
    <name type="scientific">Hemibagrus wyckioides</name>
    <dbReference type="NCBI Taxonomy" id="337641"/>
    <lineage>
        <taxon>Eukaryota</taxon>
        <taxon>Metazoa</taxon>
        <taxon>Chordata</taxon>
        <taxon>Craniata</taxon>
        <taxon>Vertebrata</taxon>
        <taxon>Euteleostomi</taxon>
        <taxon>Actinopterygii</taxon>
        <taxon>Neopterygii</taxon>
        <taxon>Teleostei</taxon>
        <taxon>Ostariophysi</taxon>
        <taxon>Siluriformes</taxon>
        <taxon>Bagridae</taxon>
        <taxon>Hemibagrus</taxon>
    </lineage>
</organism>
<evidence type="ECO:0008006" key="4">
    <source>
        <dbReference type="Google" id="ProtNLM"/>
    </source>
</evidence>
<keyword evidence="3" id="KW-1185">Reference proteome</keyword>
<dbReference type="AlphaFoldDB" id="A0A9D3NKI4"/>
<sequence length="86" mass="9770">MLLPWFFSALLLSSVLGYPRFPRLHNNTENFTSSIMFNTNAFTRSHNLLAMCLVSSCYAHDLDDRFQKGDEDAGKQSHDPYGPGKK</sequence>
<feature type="signal peptide" evidence="1">
    <location>
        <begin position="1"/>
        <end position="17"/>
    </location>
</feature>
<dbReference type="EMBL" id="JAHKSW010000014">
    <property type="protein sequence ID" value="KAG7324593.1"/>
    <property type="molecule type" value="Genomic_DNA"/>
</dbReference>
<evidence type="ECO:0000313" key="3">
    <source>
        <dbReference type="Proteomes" id="UP000824219"/>
    </source>
</evidence>
<accession>A0A9D3NKI4</accession>
<reference evidence="2 3" key="1">
    <citation type="submission" date="2021-06" db="EMBL/GenBank/DDBJ databases">
        <title>Chromosome-level genome assembly of the red-tail catfish (Hemibagrus wyckioides).</title>
        <authorList>
            <person name="Shao F."/>
        </authorList>
    </citation>
    <scope>NUCLEOTIDE SEQUENCE [LARGE SCALE GENOMIC DNA]</scope>
    <source>
        <strain evidence="2">EC202008001</strain>
        <tissue evidence="2">Blood</tissue>
    </source>
</reference>
<proteinExistence type="predicted"/>
<keyword evidence="1" id="KW-0732">Signal</keyword>
<gene>
    <name evidence="2" type="ORF">KOW79_012609</name>
</gene>
<evidence type="ECO:0000313" key="2">
    <source>
        <dbReference type="EMBL" id="KAG7324593.1"/>
    </source>
</evidence>
<dbReference type="Proteomes" id="UP000824219">
    <property type="component" value="Linkage Group LG14"/>
</dbReference>
<dbReference type="OrthoDB" id="8939645at2759"/>
<feature type="chain" id="PRO_5039290829" description="Secreted protein" evidence="1">
    <location>
        <begin position="18"/>
        <end position="86"/>
    </location>
</feature>